<dbReference type="PROSITE" id="PS50297">
    <property type="entry name" value="ANK_REP_REGION"/>
    <property type="match status" value="3"/>
</dbReference>
<dbReference type="KEGG" id="ghi:107930675"/>
<sequence>MDERLRTAARTGNVADLYNLIQRDGNVLRHFDEVEFVDTPLHIAAEEGCIRFAMEMMNLKPAFARKLNQQGLSPLHIAVKQGHKEMALRFLEMDKDLGRVKGKNGKTPLHFISEAGNHDAMLDRILEICPQCIQDVTIENRNALHIAVENNRLDVLQVLIRTIWKTDYYREVVNQMDEDGNTALHLAAFHNQPEMLKLLLNCKADKHANNQAGWTAMDVAQQQHSRESITILRGCFIPEVSNFKCKLEKQIVKHVTKASSLIFHNMDNISGEDRNALLVILGLLLAATYQASLSPPGGVWQAADEGCIGFAMEMMNLKASFARKLNKQGLSPIHLADEKGHKEMVLRLMEINKDLVRVKGKNGETPLHYISKLSCLDCIRHVAIQNGTALHIAVENKRLDIFQVLIEMLKKKDYHREVMLKLLLNCKADNHATNQAGSTAPDVAQEHNIRESITILRGLLLTATYQASLCPPGGVWQGDNTSKSKGSYDEMNSTSSVACFIHNMLRPINKFHSANRIHRVFGFDFYFNGAHGLYFSSAKT</sequence>
<dbReference type="InterPro" id="IPR036770">
    <property type="entry name" value="Ankyrin_rpt-contain_sf"/>
</dbReference>
<reference evidence="3" key="2">
    <citation type="submission" date="2025-08" db="UniProtKB">
        <authorList>
            <consortium name="RefSeq"/>
        </authorList>
    </citation>
    <scope>IDENTIFICATION</scope>
</reference>
<evidence type="ECO:0000256" key="1">
    <source>
        <dbReference type="PROSITE-ProRule" id="PRU00023"/>
    </source>
</evidence>
<dbReference type="AlphaFoldDB" id="A0A1U8LXA0"/>
<dbReference type="PANTHER" id="PTHR24128">
    <property type="entry name" value="HOMEOBOX PROTEIN WARIAI"/>
    <property type="match status" value="1"/>
</dbReference>
<protein>
    <submittedName>
        <fullName evidence="3">Ankyrin repeat-containing protein BDA1</fullName>
    </submittedName>
</protein>
<organism evidence="2 3">
    <name type="scientific">Gossypium hirsutum</name>
    <name type="common">Upland cotton</name>
    <name type="synonym">Gossypium mexicanum</name>
    <dbReference type="NCBI Taxonomy" id="3635"/>
    <lineage>
        <taxon>Eukaryota</taxon>
        <taxon>Viridiplantae</taxon>
        <taxon>Streptophyta</taxon>
        <taxon>Embryophyta</taxon>
        <taxon>Tracheophyta</taxon>
        <taxon>Spermatophyta</taxon>
        <taxon>Magnoliopsida</taxon>
        <taxon>eudicotyledons</taxon>
        <taxon>Gunneridae</taxon>
        <taxon>Pentapetalae</taxon>
        <taxon>rosids</taxon>
        <taxon>malvids</taxon>
        <taxon>Malvales</taxon>
        <taxon>Malvaceae</taxon>
        <taxon>Malvoideae</taxon>
        <taxon>Gossypium</taxon>
    </lineage>
</organism>
<feature type="repeat" description="ANK" evidence="1">
    <location>
        <begin position="328"/>
        <end position="355"/>
    </location>
</feature>
<dbReference type="Pfam" id="PF12796">
    <property type="entry name" value="Ank_2"/>
    <property type="match status" value="4"/>
</dbReference>
<feature type="repeat" description="ANK" evidence="1">
    <location>
        <begin position="179"/>
        <end position="211"/>
    </location>
</feature>
<gene>
    <name evidence="3" type="primary">LOC107930675</name>
</gene>
<dbReference type="SMR" id="A0A1U8LXA0"/>
<dbReference type="SUPFAM" id="SSF48403">
    <property type="entry name" value="Ankyrin repeat"/>
    <property type="match status" value="2"/>
</dbReference>
<dbReference type="Proteomes" id="UP000818029">
    <property type="component" value="Chromosome D10"/>
</dbReference>
<proteinExistence type="predicted"/>
<dbReference type="Gene3D" id="1.25.40.20">
    <property type="entry name" value="Ankyrin repeat-containing domain"/>
    <property type="match status" value="3"/>
</dbReference>
<dbReference type="PROSITE" id="PS50088">
    <property type="entry name" value="ANK_REPEAT"/>
    <property type="match status" value="3"/>
</dbReference>
<reference evidence="2" key="1">
    <citation type="journal article" date="2020" name="Nat. Genet.">
        <title>Genomic diversifications of five Gossypium allopolyploid species and their impact on cotton improvement.</title>
        <authorList>
            <person name="Chen Z.J."/>
            <person name="Sreedasyam A."/>
            <person name="Ando A."/>
            <person name="Song Q."/>
            <person name="De Santiago L.M."/>
            <person name="Hulse-Kemp A.M."/>
            <person name="Ding M."/>
            <person name="Ye W."/>
            <person name="Kirkbride R.C."/>
            <person name="Jenkins J."/>
            <person name="Plott C."/>
            <person name="Lovell J."/>
            <person name="Lin Y.M."/>
            <person name="Vaughn R."/>
            <person name="Liu B."/>
            <person name="Simpson S."/>
            <person name="Scheffler B.E."/>
            <person name="Wen L."/>
            <person name="Saski C.A."/>
            <person name="Grover C.E."/>
            <person name="Hu G."/>
            <person name="Conover J.L."/>
            <person name="Carlson J.W."/>
            <person name="Shu S."/>
            <person name="Boston L.B."/>
            <person name="Williams M."/>
            <person name="Peterson D.G."/>
            <person name="McGee K."/>
            <person name="Jones D.C."/>
            <person name="Wendel J.F."/>
            <person name="Stelly D.M."/>
            <person name="Grimwood J."/>
            <person name="Schmutz J."/>
        </authorList>
    </citation>
    <scope>NUCLEOTIDE SEQUENCE [LARGE SCALE GENOMIC DNA]</scope>
    <source>
        <strain evidence="2">cv. TM-1</strain>
    </source>
</reference>
<evidence type="ECO:0000313" key="3">
    <source>
        <dbReference type="RefSeq" id="XP_016717874.2"/>
    </source>
</evidence>
<feature type="repeat" description="ANK" evidence="1">
    <location>
        <begin position="70"/>
        <end position="102"/>
    </location>
</feature>
<dbReference type="RefSeq" id="XP_016717874.2">
    <property type="nucleotide sequence ID" value="XM_016862385.2"/>
</dbReference>
<keyword evidence="2" id="KW-1185">Reference proteome</keyword>
<dbReference type="GeneID" id="107930675"/>
<dbReference type="PANTHER" id="PTHR24128:SF46">
    <property type="entry name" value="ALPHA-LATROTOXIN-LHE1A-LIKE ISOFORM X1"/>
    <property type="match status" value="1"/>
</dbReference>
<evidence type="ECO:0000313" key="2">
    <source>
        <dbReference type="Proteomes" id="UP000818029"/>
    </source>
</evidence>
<accession>A0A1U8LXA0</accession>
<dbReference type="InterPro" id="IPR002110">
    <property type="entry name" value="Ankyrin_rpt"/>
</dbReference>
<keyword evidence="1" id="KW-0040">ANK repeat</keyword>
<dbReference type="STRING" id="3635.A0A1U8LXA0"/>
<dbReference type="PaxDb" id="3635-A0A1U8LXA0"/>
<name>A0A1U8LXA0_GOSHI</name>
<dbReference type="SMART" id="SM00248">
    <property type="entry name" value="ANK"/>
    <property type="match status" value="7"/>
</dbReference>